<accession>A0A401VUI8</accession>
<evidence type="ECO:0000259" key="2">
    <source>
        <dbReference type="Pfam" id="PF13193"/>
    </source>
</evidence>
<comment type="caution">
    <text evidence="3">The sequence shown here is derived from an EMBL/GenBank/DDBJ whole genome shotgun (WGS) entry which is preliminary data.</text>
</comment>
<dbReference type="PROSITE" id="PS00455">
    <property type="entry name" value="AMP_BINDING"/>
    <property type="match status" value="1"/>
</dbReference>
<dbReference type="Gene3D" id="3.40.50.12780">
    <property type="entry name" value="N-terminal domain of ligase-like"/>
    <property type="match status" value="1"/>
</dbReference>
<reference evidence="3 4" key="1">
    <citation type="submission" date="2018-11" db="EMBL/GenBank/DDBJ databases">
        <title>Whole genome sequence of Streptomyces paromomycinus NBRC 15454(T).</title>
        <authorList>
            <person name="Komaki H."/>
            <person name="Tamura T."/>
        </authorList>
    </citation>
    <scope>NUCLEOTIDE SEQUENCE [LARGE SCALE GENOMIC DNA]</scope>
    <source>
        <strain evidence="3 4">NBRC 15454</strain>
    </source>
</reference>
<dbReference type="SUPFAM" id="SSF56801">
    <property type="entry name" value="Acetyl-CoA synthetase-like"/>
    <property type="match status" value="1"/>
</dbReference>
<dbReference type="Pfam" id="PF00501">
    <property type="entry name" value="AMP-binding"/>
    <property type="match status" value="1"/>
</dbReference>
<feature type="domain" description="AMP-dependent synthetase/ligase" evidence="1">
    <location>
        <begin position="18"/>
        <end position="368"/>
    </location>
</feature>
<gene>
    <name evidence="3" type="ORF">GKJPGBOP_00390</name>
</gene>
<dbReference type="Pfam" id="PF13193">
    <property type="entry name" value="AMP-binding_C"/>
    <property type="match status" value="1"/>
</dbReference>
<evidence type="ECO:0000313" key="3">
    <source>
        <dbReference type="EMBL" id="GCD40737.1"/>
    </source>
</evidence>
<dbReference type="InterPro" id="IPR000873">
    <property type="entry name" value="AMP-dep_synth/lig_dom"/>
</dbReference>
<dbReference type="InterPro" id="IPR050237">
    <property type="entry name" value="ATP-dep_AMP-bd_enzyme"/>
</dbReference>
<name>A0A401VUI8_STREY</name>
<evidence type="ECO:0000313" key="4">
    <source>
        <dbReference type="Proteomes" id="UP000286746"/>
    </source>
</evidence>
<dbReference type="AlphaFoldDB" id="A0A401VUI8"/>
<keyword evidence="4" id="KW-1185">Reference proteome</keyword>
<sequence length="510" mass="53155">MDAHYAAGLMRAADGPWARREALVHGDRRWTYGQLARTVRGIAAVLRSSPGARSGVAVLADNRPEVVAVQLATHLLGHRLALLAPGATNAERAELLRHSHPGALVFAPGHAASARALAAAAGIGELLSLGPAPSCRDLAAEAAARPAEPGPPAVPADRVRTVLCTGGTTGLPKAVVHTHGLYDALAGLVGGHGLAVPGERRLVCTPMSHISGHFALPTLLSGGTLVLHDGFDPGAVLATVAAERINALVLTSPLLYQLLDHPELSVTDHSSLRCLGYGAAPTPLRRQQQALDRLGPVLQHIYGLTEAGVVTVLQPGEHHADRPQSLAGAGRPVPGMSIEVRDEDGRRLPAGRAGEVWVRGPSVMAGYLGHPDTTAEVIRDGWLRTGDIGSLDASGTLFLKARKSEVIMHASGLRIYPRVVEEALLSHPSVRAAAVFGVPDGGDGERVHATVAPHPDAPVDPVALRAHVLAELGQELMVPESVDVVPRLPVNRNGKVDRQALKNGAASDGR</sequence>
<evidence type="ECO:0000259" key="1">
    <source>
        <dbReference type="Pfam" id="PF00501"/>
    </source>
</evidence>
<dbReference type="PANTHER" id="PTHR43767:SF7">
    <property type="entry name" value="MEDIUM_LONG-CHAIN-FATTY-ACID--COA LIGASE FADD8"/>
    <property type="match status" value="1"/>
</dbReference>
<proteinExistence type="predicted"/>
<protein>
    <submittedName>
        <fullName evidence="3">Fatty-acyl-CoA synthase</fullName>
    </submittedName>
</protein>
<dbReference type="EMBL" id="BHZD01000001">
    <property type="protein sequence ID" value="GCD40737.1"/>
    <property type="molecule type" value="Genomic_DNA"/>
</dbReference>
<dbReference type="InterPro" id="IPR042099">
    <property type="entry name" value="ANL_N_sf"/>
</dbReference>
<dbReference type="InterPro" id="IPR020845">
    <property type="entry name" value="AMP-binding_CS"/>
</dbReference>
<dbReference type="InterPro" id="IPR045851">
    <property type="entry name" value="AMP-bd_C_sf"/>
</dbReference>
<organism evidence="3 4">
    <name type="scientific">Streptomyces paromomycinus</name>
    <name type="common">Streptomyces rimosus subsp. paromomycinus</name>
    <dbReference type="NCBI Taxonomy" id="92743"/>
    <lineage>
        <taxon>Bacteria</taxon>
        <taxon>Bacillati</taxon>
        <taxon>Actinomycetota</taxon>
        <taxon>Actinomycetes</taxon>
        <taxon>Kitasatosporales</taxon>
        <taxon>Streptomycetaceae</taxon>
        <taxon>Streptomyces</taxon>
    </lineage>
</organism>
<dbReference type="GO" id="GO:0016877">
    <property type="term" value="F:ligase activity, forming carbon-sulfur bonds"/>
    <property type="evidence" value="ECO:0007669"/>
    <property type="project" value="UniProtKB-ARBA"/>
</dbReference>
<feature type="domain" description="AMP-binding enzyme C-terminal" evidence="2">
    <location>
        <begin position="420"/>
        <end position="495"/>
    </location>
</feature>
<dbReference type="RefSeq" id="WP_125051224.1">
    <property type="nucleotide sequence ID" value="NZ_BHZD01000001.1"/>
</dbReference>
<dbReference type="Proteomes" id="UP000286746">
    <property type="component" value="Unassembled WGS sequence"/>
</dbReference>
<dbReference type="PANTHER" id="PTHR43767">
    <property type="entry name" value="LONG-CHAIN-FATTY-ACID--COA LIGASE"/>
    <property type="match status" value="1"/>
</dbReference>
<dbReference type="InterPro" id="IPR025110">
    <property type="entry name" value="AMP-bd_C"/>
</dbReference>
<dbReference type="Gene3D" id="3.30.300.30">
    <property type="match status" value="1"/>
</dbReference>